<dbReference type="EMBL" id="NRPP01000010">
    <property type="protein sequence ID" value="TFJ27481.1"/>
    <property type="molecule type" value="Genomic_DNA"/>
</dbReference>
<gene>
    <name evidence="5" type="ORF">CKN69_06440</name>
</gene>
<dbReference type="PANTHER" id="PTHR36845:SF1">
    <property type="entry name" value="HYDROLASE, PUTATIVE (AFU_ORTHOLOGUE AFUA_7G05090)-RELATED"/>
    <property type="match status" value="1"/>
</dbReference>
<comment type="caution">
    <text evidence="5">The sequence shown here is derived from an EMBL/GenBank/DDBJ whole genome shotgun (WGS) entry which is preliminary data.</text>
</comment>
<feature type="binding site" evidence="4">
    <location>
        <position position="169"/>
    </location>
    <ligand>
        <name>substrate</name>
    </ligand>
</feature>
<dbReference type="InterPro" id="IPR008928">
    <property type="entry name" value="6-hairpin_glycosidase_sf"/>
</dbReference>
<feature type="binding site" evidence="4">
    <location>
        <position position="229"/>
    </location>
    <ligand>
        <name>substrate</name>
    </ligand>
</feature>
<dbReference type="GO" id="GO:0052757">
    <property type="term" value="F:chondroitin hydrolase activity"/>
    <property type="evidence" value="ECO:0007669"/>
    <property type="project" value="TreeGrafter"/>
</dbReference>
<dbReference type="PANTHER" id="PTHR36845">
    <property type="entry name" value="HYDROLASE, PUTATIVE (AFU_ORTHOLOGUE AFUA_7G05090)-RELATED"/>
    <property type="match status" value="1"/>
</dbReference>
<feature type="binding site" evidence="4">
    <location>
        <position position="245"/>
    </location>
    <ligand>
        <name>substrate</name>
    </ligand>
</feature>
<keyword evidence="1 5" id="KW-0378">Hydrolase</keyword>
<evidence type="ECO:0000313" key="5">
    <source>
        <dbReference type="EMBL" id="TFJ27481.1"/>
    </source>
</evidence>
<feature type="active site" description="Proton donor" evidence="3">
    <location>
        <position position="169"/>
    </location>
</feature>
<protein>
    <submittedName>
        <fullName evidence="5">Glucuronyl hydrolase</fullName>
    </submittedName>
</protein>
<evidence type="ECO:0000256" key="2">
    <source>
        <dbReference type="ARBA" id="ARBA00038358"/>
    </source>
</evidence>
<dbReference type="AlphaFoldDB" id="A0A7Z8D178"/>
<sequence length="388" mass="44339">MTILLENKQRLITLGESISSQWLETQLDLCIKKIEQNMLRFGEKFPSACGSNGHYRLKENDDWTNGFWTGMLWLSYEATQNESFLNLALKNMESFQERLDCHFVLDHHDIGFLYSLSAGAGYKITKNEAYKKQLLQAADVLLARFQPNGQFIQAWGKYGEEKEYRLIIDSLINLPLLFEATRLSNNPVYAATAKKHYWTLLTTVIRENATTYHTYYFNPETGKPSHGATHQGNSDHSIWARGQSWAVLGIPLNESFLHSNPFPQNYPAIVDQFIEHLPADLVPYWDFDFTDEKPSAKDSSSLAIAACGLLEASKLDAYPDADAIAKGMIYQLGEHYSTKNNEANEGLLLHGVYAYAEGKGIDEPNLWGDYFYLEALTRLANKNWQRYW</sequence>
<dbReference type="InterPro" id="IPR012341">
    <property type="entry name" value="6hp_glycosidase-like_sf"/>
</dbReference>
<dbReference type="Pfam" id="PF07470">
    <property type="entry name" value="Glyco_hydro_88"/>
    <property type="match status" value="1"/>
</dbReference>
<evidence type="ECO:0000313" key="6">
    <source>
        <dbReference type="Proteomes" id="UP000297938"/>
    </source>
</evidence>
<dbReference type="Proteomes" id="UP000297938">
    <property type="component" value="Unassembled WGS sequence"/>
</dbReference>
<dbReference type="RefSeq" id="WP_135025992.1">
    <property type="nucleotide sequence ID" value="NZ_JBFUWK010000004.1"/>
</dbReference>
<comment type="similarity">
    <text evidence="2">Belongs to the glycosyl hydrolase 88 family.</text>
</comment>
<dbReference type="InterPro" id="IPR010905">
    <property type="entry name" value="Glyco_hydro_88"/>
</dbReference>
<feature type="active site" description="Nucleophile" evidence="3">
    <location>
        <position position="109"/>
    </location>
</feature>
<evidence type="ECO:0000256" key="4">
    <source>
        <dbReference type="PIRSR" id="PIRSR610905-2"/>
    </source>
</evidence>
<feature type="binding site" evidence="4">
    <location>
        <position position="227"/>
    </location>
    <ligand>
        <name>substrate</name>
    </ligand>
</feature>
<dbReference type="Gene3D" id="1.50.10.10">
    <property type="match status" value="1"/>
</dbReference>
<organism evidence="5 6">
    <name type="scientific">Carnobacterium divergens</name>
    <name type="common">Lactobacillus divergens</name>
    <dbReference type="NCBI Taxonomy" id="2748"/>
    <lineage>
        <taxon>Bacteria</taxon>
        <taxon>Bacillati</taxon>
        <taxon>Bacillota</taxon>
        <taxon>Bacilli</taxon>
        <taxon>Lactobacillales</taxon>
        <taxon>Carnobacteriaceae</taxon>
        <taxon>Carnobacterium</taxon>
    </lineage>
</organism>
<feature type="binding site" evidence="4">
    <location>
        <position position="109"/>
    </location>
    <ligand>
        <name>substrate</name>
    </ligand>
</feature>
<evidence type="ECO:0000256" key="1">
    <source>
        <dbReference type="ARBA" id="ARBA00022801"/>
    </source>
</evidence>
<evidence type="ECO:0000256" key="3">
    <source>
        <dbReference type="PIRSR" id="PIRSR610905-1"/>
    </source>
</evidence>
<dbReference type="InterPro" id="IPR052369">
    <property type="entry name" value="UG_Glycosaminoglycan_Hydrolase"/>
</dbReference>
<accession>A0A7Z8D178</accession>
<feature type="binding site" evidence="4">
    <location>
        <position position="241"/>
    </location>
    <ligand>
        <name>substrate</name>
    </ligand>
</feature>
<dbReference type="GO" id="GO:0000272">
    <property type="term" value="P:polysaccharide catabolic process"/>
    <property type="evidence" value="ECO:0007669"/>
    <property type="project" value="TreeGrafter"/>
</dbReference>
<name>A0A7Z8D178_CARDV</name>
<reference evidence="5 6" key="1">
    <citation type="journal article" date="2018" name="Int. J. Food Microbiol.">
        <title>Growth of Carnobacterium spp. isolated from chilled vacuum-packaged meat under relevant acidic conditions.</title>
        <authorList>
            <person name="Zhang P."/>
            <person name="Badoni M."/>
            <person name="Ganzle M."/>
            <person name="Yang X."/>
        </authorList>
    </citation>
    <scope>NUCLEOTIDE SEQUENCE [LARGE SCALE GENOMIC DNA]</scope>
    <source>
        <strain evidence="5 6">B2</strain>
    </source>
</reference>
<proteinExistence type="inferred from homology"/>
<dbReference type="SUPFAM" id="SSF48208">
    <property type="entry name" value="Six-hairpin glycosidases"/>
    <property type="match status" value="1"/>
</dbReference>